<reference evidence="1" key="1">
    <citation type="submission" date="2014-09" db="EMBL/GenBank/DDBJ databases">
        <title>Genome sequence of the luminous mushroom Mycena chlorophos for searching fungal bioluminescence genes.</title>
        <authorList>
            <person name="Tanaka Y."/>
            <person name="Kasuga D."/>
            <person name="Oba Y."/>
            <person name="Hase S."/>
            <person name="Sato K."/>
            <person name="Oba Y."/>
            <person name="Sakakibara Y."/>
        </authorList>
    </citation>
    <scope>NUCLEOTIDE SEQUENCE</scope>
</reference>
<proteinExistence type="predicted"/>
<accession>A0ABQ0KX00</accession>
<dbReference type="Proteomes" id="UP000815677">
    <property type="component" value="Unassembled WGS sequence"/>
</dbReference>
<name>A0ABQ0KX00_MYCCL</name>
<organism evidence="1 2">
    <name type="scientific">Mycena chlorophos</name>
    <name type="common">Agaric fungus</name>
    <name type="synonym">Agaricus chlorophos</name>
    <dbReference type="NCBI Taxonomy" id="658473"/>
    <lineage>
        <taxon>Eukaryota</taxon>
        <taxon>Fungi</taxon>
        <taxon>Dikarya</taxon>
        <taxon>Basidiomycota</taxon>
        <taxon>Agaricomycotina</taxon>
        <taxon>Agaricomycetes</taxon>
        <taxon>Agaricomycetidae</taxon>
        <taxon>Agaricales</taxon>
        <taxon>Marasmiineae</taxon>
        <taxon>Mycenaceae</taxon>
        <taxon>Mycena</taxon>
    </lineage>
</organism>
<sequence>MLPPQGVILVGLGDPLVLNFGSFLAALLPDFELACGAQPHRCERRLVPVLLRSRRCDFTVAVKALFTTFLRSRAGLQGRFYARDAITFLPRGERHCS</sequence>
<evidence type="ECO:0000313" key="1">
    <source>
        <dbReference type="EMBL" id="GAT43095.1"/>
    </source>
</evidence>
<keyword evidence="2" id="KW-1185">Reference proteome</keyword>
<dbReference type="EMBL" id="DF838589">
    <property type="protein sequence ID" value="GAT43095.1"/>
    <property type="molecule type" value="Genomic_DNA"/>
</dbReference>
<gene>
    <name evidence="1" type="ORF">MCHLO_00788</name>
</gene>
<evidence type="ECO:0000313" key="2">
    <source>
        <dbReference type="Proteomes" id="UP000815677"/>
    </source>
</evidence>
<protein>
    <submittedName>
        <fullName evidence="1">Uncharacterized protein</fullName>
    </submittedName>
</protein>